<dbReference type="EMBL" id="CH476733">
    <property type="protein sequence ID" value="EIE79453.1"/>
    <property type="molecule type" value="Genomic_DNA"/>
</dbReference>
<dbReference type="InParanoid" id="I1BTC3"/>
<gene>
    <name evidence="2" type="ORF">RO3G_04158</name>
</gene>
<keyword evidence="3" id="KW-1185">Reference proteome</keyword>
<proteinExistence type="predicted"/>
<sequence>MFSLNAFSSSSACSPNATTCSRSRSCSSCSCSCSCPSATTTSCGSQSNISSFLSSFANRLIKSLFMIIMKVSFVLLRFSLSLDMGNSKN</sequence>
<dbReference type="AlphaFoldDB" id="I1BTC3"/>
<dbReference type="GeneID" id="93611129"/>
<protein>
    <submittedName>
        <fullName evidence="2">Uncharacterized protein</fullName>
    </submittedName>
</protein>
<dbReference type="VEuPathDB" id="FungiDB:RO3G_04158"/>
<evidence type="ECO:0000256" key="1">
    <source>
        <dbReference type="SAM" id="MobiDB-lite"/>
    </source>
</evidence>
<name>I1BTC3_RHIO9</name>
<evidence type="ECO:0000313" key="3">
    <source>
        <dbReference type="Proteomes" id="UP000009138"/>
    </source>
</evidence>
<dbReference type="Proteomes" id="UP000009138">
    <property type="component" value="Unassembled WGS sequence"/>
</dbReference>
<dbReference type="RefSeq" id="XP_067514849.1">
    <property type="nucleotide sequence ID" value="XM_067658748.1"/>
</dbReference>
<reference evidence="2 3" key="1">
    <citation type="journal article" date="2009" name="PLoS Genet.">
        <title>Genomic analysis of the basal lineage fungus Rhizopus oryzae reveals a whole-genome duplication.</title>
        <authorList>
            <person name="Ma L.-J."/>
            <person name="Ibrahim A.S."/>
            <person name="Skory C."/>
            <person name="Grabherr M.G."/>
            <person name="Burger G."/>
            <person name="Butler M."/>
            <person name="Elias M."/>
            <person name="Idnurm A."/>
            <person name="Lang B.F."/>
            <person name="Sone T."/>
            <person name="Abe A."/>
            <person name="Calvo S.E."/>
            <person name="Corrochano L.M."/>
            <person name="Engels R."/>
            <person name="Fu J."/>
            <person name="Hansberg W."/>
            <person name="Kim J.-M."/>
            <person name="Kodira C.D."/>
            <person name="Koehrsen M.J."/>
            <person name="Liu B."/>
            <person name="Miranda-Saavedra D."/>
            <person name="O'Leary S."/>
            <person name="Ortiz-Castellanos L."/>
            <person name="Poulter R."/>
            <person name="Rodriguez-Romero J."/>
            <person name="Ruiz-Herrera J."/>
            <person name="Shen Y.-Q."/>
            <person name="Zeng Q."/>
            <person name="Galagan J."/>
            <person name="Birren B.W."/>
            <person name="Cuomo C.A."/>
            <person name="Wickes B.L."/>
        </authorList>
    </citation>
    <scope>NUCLEOTIDE SEQUENCE [LARGE SCALE GENOMIC DNA]</scope>
    <source>
        <strain evidence="3">RA 99-880 / ATCC MYA-4621 / FGSC 9543 / NRRL 43880</strain>
    </source>
</reference>
<accession>I1BTC3</accession>
<organism evidence="2 3">
    <name type="scientific">Rhizopus delemar (strain RA 99-880 / ATCC MYA-4621 / FGSC 9543 / NRRL 43880)</name>
    <name type="common">Mucormycosis agent</name>
    <name type="synonym">Rhizopus arrhizus var. delemar</name>
    <dbReference type="NCBI Taxonomy" id="246409"/>
    <lineage>
        <taxon>Eukaryota</taxon>
        <taxon>Fungi</taxon>
        <taxon>Fungi incertae sedis</taxon>
        <taxon>Mucoromycota</taxon>
        <taxon>Mucoromycotina</taxon>
        <taxon>Mucoromycetes</taxon>
        <taxon>Mucorales</taxon>
        <taxon>Mucorineae</taxon>
        <taxon>Rhizopodaceae</taxon>
        <taxon>Rhizopus</taxon>
    </lineage>
</organism>
<evidence type="ECO:0000313" key="2">
    <source>
        <dbReference type="EMBL" id="EIE79453.1"/>
    </source>
</evidence>
<feature type="region of interest" description="Disordered" evidence="1">
    <location>
        <begin position="1"/>
        <end position="25"/>
    </location>
</feature>